<feature type="transmembrane region" description="Helical" evidence="7">
    <location>
        <begin position="75"/>
        <end position="96"/>
    </location>
</feature>
<dbReference type="PANTHER" id="PTHR30151:SF38">
    <property type="entry name" value="ALIPHATIC SULFONATES TRANSPORT PERMEASE PROTEIN SSUC-RELATED"/>
    <property type="match status" value="1"/>
</dbReference>
<dbReference type="PROSITE" id="PS50928">
    <property type="entry name" value="ABC_TM1"/>
    <property type="match status" value="1"/>
</dbReference>
<accession>A0A9X2DRX6</accession>
<feature type="transmembrane region" description="Helical" evidence="7">
    <location>
        <begin position="108"/>
        <end position="128"/>
    </location>
</feature>
<evidence type="ECO:0000256" key="1">
    <source>
        <dbReference type="ARBA" id="ARBA00004651"/>
    </source>
</evidence>
<dbReference type="Proteomes" id="UP001139179">
    <property type="component" value="Unassembled WGS sequence"/>
</dbReference>
<feature type="transmembrane region" description="Helical" evidence="7">
    <location>
        <begin position="21"/>
        <end position="40"/>
    </location>
</feature>
<evidence type="ECO:0000256" key="2">
    <source>
        <dbReference type="ARBA" id="ARBA00022448"/>
    </source>
</evidence>
<dbReference type="FunFam" id="1.10.3720.10:FF:000003">
    <property type="entry name" value="Aliphatic sulfonate ABC transporter permease"/>
    <property type="match status" value="1"/>
</dbReference>
<dbReference type="RefSeq" id="WP_251224543.1">
    <property type="nucleotide sequence ID" value="NZ_JAMBOL010000022.1"/>
</dbReference>
<feature type="transmembrane region" description="Helical" evidence="7">
    <location>
        <begin position="224"/>
        <end position="244"/>
    </location>
</feature>
<gene>
    <name evidence="9" type="ORF">M3202_17445</name>
</gene>
<evidence type="ECO:0000313" key="10">
    <source>
        <dbReference type="Proteomes" id="UP001139179"/>
    </source>
</evidence>
<dbReference type="Pfam" id="PF00528">
    <property type="entry name" value="BPD_transp_1"/>
    <property type="match status" value="1"/>
</dbReference>
<comment type="subcellular location">
    <subcellularLocation>
        <location evidence="1 7">Cell membrane</location>
        <topology evidence="1 7">Multi-pass membrane protein</topology>
    </subcellularLocation>
</comment>
<comment type="caution">
    <text evidence="9">The sequence shown here is derived from an EMBL/GenBank/DDBJ whole genome shotgun (WGS) entry which is preliminary data.</text>
</comment>
<keyword evidence="3" id="KW-1003">Cell membrane</keyword>
<feature type="transmembrane region" description="Helical" evidence="7">
    <location>
        <begin position="134"/>
        <end position="153"/>
    </location>
</feature>
<dbReference type="InterPro" id="IPR000515">
    <property type="entry name" value="MetI-like"/>
</dbReference>
<dbReference type="PANTHER" id="PTHR30151">
    <property type="entry name" value="ALKANE SULFONATE ABC TRANSPORTER-RELATED, MEMBRANE SUBUNIT"/>
    <property type="match status" value="1"/>
</dbReference>
<evidence type="ECO:0000313" key="9">
    <source>
        <dbReference type="EMBL" id="MCM3715844.1"/>
    </source>
</evidence>
<feature type="domain" description="ABC transmembrane type-1" evidence="8">
    <location>
        <begin position="68"/>
        <end position="248"/>
    </location>
</feature>
<evidence type="ECO:0000256" key="4">
    <source>
        <dbReference type="ARBA" id="ARBA00022692"/>
    </source>
</evidence>
<protein>
    <submittedName>
        <fullName evidence="9">ABC transporter permease subunit</fullName>
    </submittedName>
</protein>
<dbReference type="GO" id="GO:0042918">
    <property type="term" value="P:alkanesulfonate transmembrane transport"/>
    <property type="evidence" value="ECO:0007669"/>
    <property type="project" value="UniProtKB-ARBA"/>
</dbReference>
<comment type="similarity">
    <text evidence="7">Belongs to the binding-protein-dependent transport system permease family.</text>
</comment>
<keyword evidence="10" id="KW-1185">Reference proteome</keyword>
<keyword evidence="2 7" id="KW-0813">Transport</keyword>
<dbReference type="EMBL" id="JAMBOL010000022">
    <property type="protein sequence ID" value="MCM3715844.1"/>
    <property type="molecule type" value="Genomic_DNA"/>
</dbReference>
<evidence type="ECO:0000256" key="3">
    <source>
        <dbReference type="ARBA" id="ARBA00022475"/>
    </source>
</evidence>
<sequence>MTILKPLIAKNGWFRNQILPWCLPVGFLVSWQLLTQLGIISTRILPAPLSVLEAAVDLTKSGLLPDYIQSSASRAFYGFAIGGGIGFLLGLLNGIWKLAEQVLDTSMQMIRNIPNLALIPLVIVWFGIGEESKVILIASSVFFPIYLNTYHGIKNVDPLLKEMGIVYRLKGFSLFWKVILPAALPSIIVGLRFSLGVMWLTLIVAETIASNSGIGYMATNAREFMQMDIVVLSVIIYALFGKLSDVIARAMERRLLQWHPNYSVQEGN</sequence>
<dbReference type="AlphaFoldDB" id="A0A9X2DRX6"/>
<keyword evidence="5 7" id="KW-1133">Transmembrane helix</keyword>
<dbReference type="SUPFAM" id="SSF161098">
    <property type="entry name" value="MetI-like"/>
    <property type="match status" value="1"/>
</dbReference>
<evidence type="ECO:0000256" key="5">
    <source>
        <dbReference type="ARBA" id="ARBA00022989"/>
    </source>
</evidence>
<evidence type="ECO:0000256" key="6">
    <source>
        <dbReference type="ARBA" id="ARBA00023136"/>
    </source>
</evidence>
<dbReference type="GO" id="GO:0005886">
    <property type="term" value="C:plasma membrane"/>
    <property type="evidence" value="ECO:0007669"/>
    <property type="project" value="UniProtKB-SubCell"/>
</dbReference>
<feature type="transmembrane region" description="Helical" evidence="7">
    <location>
        <begin position="174"/>
        <end position="204"/>
    </location>
</feature>
<evidence type="ECO:0000256" key="7">
    <source>
        <dbReference type="RuleBase" id="RU363032"/>
    </source>
</evidence>
<keyword evidence="4 7" id="KW-0812">Transmembrane</keyword>
<reference evidence="9" key="1">
    <citation type="submission" date="2022-05" db="EMBL/GenBank/DDBJ databases">
        <title>Comparative Genomics of Spacecraft Associated Microbes.</title>
        <authorList>
            <person name="Tran M.T."/>
            <person name="Wright A."/>
            <person name="Seuylemezian A."/>
            <person name="Eisen J."/>
            <person name="Coil D."/>
        </authorList>
    </citation>
    <scope>NUCLEOTIDE SEQUENCE</scope>
    <source>
        <strain evidence="9">214.1.1</strain>
    </source>
</reference>
<dbReference type="InterPro" id="IPR035906">
    <property type="entry name" value="MetI-like_sf"/>
</dbReference>
<dbReference type="CDD" id="cd06261">
    <property type="entry name" value="TM_PBP2"/>
    <property type="match status" value="1"/>
</dbReference>
<dbReference type="Gene3D" id="1.10.3720.10">
    <property type="entry name" value="MetI-like"/>
    <property type="match status" value="1"/>
</dbReference>
<keyword evidence="6 7" id="KW-0472">Membrane</keyword>
<evidence type="ECO:0000259" key="8">
    <source>
        <dbReference type="PROSITE" id="PS50928"/>
    </source>
</evidence>
<proteinExistence type="inferred from homology"/>
<organism evidence="9 10">
    <name type="scientific">Halalkalibacter oceani</name>
    <dbReference type="NCBI Taxonomy" id="1653776"/>
    <lineage>
        <taxon>Bacteria</taxon>
        <taxon>Bacillati</taxon>
        <taxon>Bacillota</taxon>
        <taxon>Bacilli</taxon>
        <taxon>Bacillales</taxon>
        <taxon>Bacillaceae</taxon>
        <taxon>Halalkalibacter</taxon>
    </lineage>
</organism>
<name>A0A9X2DRX6_9BACI</name>